<feature type="signal peptide" evidence="1">
    <location>
        <begin position="1"/>
        <end position="31"/>
    </location>
</feature>
<dbReference type="EMBL" id="JAQGLA010000013">
    <property type="protein sequence ID" value="MDA3626193.1"/>
    <property type="molecule type" value="Genomic_DNA"/>
</dbReference>
<proteinExistence type="predicted"/>
<protein>
    <recommendedName>
        <fullName evidence="4">GerMN domain-containing protein</fullName>
    </recommendedName>
</protein>
<keyword evidence="1" id="KW-0732">Signal</keyword>
<evidence type="ECO:0000256" key="1">
    <source>
        <dbReference type="SAM" id="SignalP"/>
    </source>
</evidence>
<keyword evidence="3" id="KW-1185">Reference proteome</keyword>
<gene>
    <name evidence="2" type="ORF">OU415_12160</name>
</gene>
<sequence>MHRSSPRSASSWRRLATVLAGISLVAGCGGAATSEVSDAGDPPTGIAVGPTLYYLEGNALRPVIVPTGGTTFEDVPYGKLGDVRGAVQYLMLGAGLSGYEETEGLRTEVPKLGAALVDVNVVVTDRVITVVLPSYDLSPLAVDQVVCTALAVDSARGGTMRGTTVDILLHKGITGDRIADRTCPAMS</sequence>
<organism evidence="2 3">
    <name type="scientific">Saccharopolyspora oryzae</name>
    <dbReference type="NCBI Taxonomy" id="2997343"/>
    <lineage>
        <taxon>Bacteria</taxon>
        <taxon>Bacillati</taxon>
        <taxon>Actinomycetota</taxon>
        <taxon>Actinomycetes</taxon>
        <taxon>Pseudonocardiales</taxon>
        <taxon>Pseudonocardiaceae</taxon>
        <taxon>Saccharopolyspora</taxon>
    </lineage>
</organism>
<accession>A0ABT4UXC7</accession>
<dbReference type="Proteomes" id="UP001210380">
    <property type="component" value="Unassembled WGS sequence"/>
</dbReference>
<evidence type="ECO:0008006" key="4">
    <source>
        <dbReference type="Google" id="ProtNLM"/>
    </source>
</evidence>
<evidence type="ECO:0000313" key="2">
    <source>
        <dbReference type="EMBL" id="MDA3626193.1"/>
    </source>
</evidence>
<dbReference type="PROSITE" id="PS51257">
    <property type="entry name" value="PROKAR_LIPOPROTEIN"/>
    <property type="match status" value="1"/>
</dbReference>
<name>A0ABT4UXC7_9PSEU</name>
<dbReference type="RefSeq" id="WP_270948774.1">
    <property type="nucleotide sequence ID" value="NZ_JAQGLA010000013.1"/>
</dbReference>
<reference evidence="2 3" key="1">
    <citation type="submission" date="2022-11" db="EMBL/GenBank/DDBJ databases">
        <title>Draft genome sequence of Saccharopolyspora sp. WRP15-2 isolated from rhizosphere soils of wild rice in Thailand.</title>
        <authorList>
            <person name="Duangmal K."/>
            <person name="Kammanee S."/>
            <person name="Muangham S."/>
        </authorList>
    </citation>
    <scope>NUCLEOTIDE SEQUENCE [LARGE SCALE GENOMIC DNA]</scope>
    <source>
        <strain evidence="2 3">WRP15-2</strain>
    </source>
</reference>
<evidence type="ECO:0000313" key="3">
    <source>
        <dbReference type="Proteomes" id="UP001210380"/>
    </source>
</evidence>
<feature type="chain" id="PRO_5045053545" description="GerMN domain-containing protein" evidence="1">
    <location>
        <begin position="32"/>
        <end position="187"/>
    </location>
</feature>
<comment type="caution">
    <text evidence="2">The sequence shown here is derived from an EMBL/GenBank/DDBJ whole genome shotgun (WGS) entry which is preliminary data.</text>
</comment>